<comment type="similarity">
    <text evidence="4">Belongs to the fabD family.</text>
</comment>
<comment type="caution">
    <text evidence="7">The sequence shown here is derived from an EMBL/GenBank/DDBJ whole genome shotgun (WGS) entry which is preliminary data.</text>
</comment>
<organism evidence="7 8">
    <name type="scientific">Egicoccus halophilus</name>
    <dbReference type="NCBI Taxonomy" id="1670830"/>
    <lineage>
        <taxon>Bacteria</taxon>
        <taxon>Bacillati</taxon>
        <taxon>Actinomycetota</taxon>
        <taxon>Nitriliruptoria</taxon>
        <taxon>Egicoccales</taxon>
        <taxon>Egicoccaceae</taxon>
        <taxon>Egicoccus</taxon>
    </lineage>
</organism>
<accession>A0A8J3EU22</accession>
<dbReference type="GO" id="GO:0005829">
    <property type="term" value="C:cytosol"/>
    <property type="evidence" value="ECO:0007669"/>
    <property type="project" value="TreeGrafter"/>
</dbReference>
<dbReference type="InterPro" id="IPR024925">
    <property type="entry name" value="Malonyl_CoA-ACP_transAc"/>
</dbReference>
<dbReference type="EMBL" id="BMHA01000006">
    <property type="protein sequence ID" value="GGI06250.1"/>
    <property type="molecule type" value="Genomic_DNA"/>
</dbReference>
<reference evidence="7" key="2">
    <citation type="submission" date="2020-09" db="EMBL/GenBank/DDBJ databases">
        <authorList>
            <person name="Sun Q."/>
            <person name="Zhou Y."/>
        </authorList>
    </citation>
    <scope>NUCLEOTIDE SEQUENCE</scope>
    <source>
        <strain evidence="7">CGMCC 1.14988</strain>
    </source>
</reference>
<gene>
    <name evidence="7" type="primary">fabD</name>
    <name evidence="7" type="ORF">GCM10011354_18150</name>
</gene>
<dbReference type="SUPFAM" id="SSF52151">
    <property type="entry name" value="FabD/lysophospholipase-like"/>
    <property type="match status" value="1"/>
</dbReference>
<dbReference type="InterPro" id="IPR016036">
    <property type="entry name" value="Malonyl_transacylase_ACP-bd"/>
</dbReference>
<dbReference type="AlphaFoldDB" id="A0A8J3EU22"/>
<reference evidence="7" key="1">
    <citation type="journal article" date="2014" name="Int. J. Syst. Evol. Microbiol.">
        <title>Complete genome sequence of Corynebacterium casei LMG S-19264T (=DSM 44701T), isolated from a smear-ripened cheese.</title>
        <authorList>
            <consortium name="US DOE Joint Genome Institute (JGI-PGF)"/>
            <person name="Walter F."/>
            <person name="Albersmeier A."/>
            <person name="Kalinowski J."/>
            <person name="Ruckert C."/>
        </authorList>
    </citation>
    <scope>NUCLEOTIDE SEQUENCE</scope>
    <source>
        <strain evidence="7">CGMCC 1.14988</strain>
    </source>
</reference>
<dbReference type="Gene3D" id="3.40.366.10">
    <property type="entry name" value="Malonyl-Coenzyme A Acyl Carrier Protein, domain 2"/>
    <property type="match status" value="1"/>
</dbReference>
<evidence type="ECO:0000259" key="6">
    <source>
        <dbReference type="SMART" id="SM00827"/>
    </source>
</evidence>
<dbReference type="InterPro" id="IPR016035">
    <property type="entry name" value="Acyl_Trfase/lysoPLipase"/>
</dbReference>
<sequence>MRLAFVFPGQGSHRAGSLDAWAGHPAAAVVDTVADAIDRDVWALAADAGTGARTADAQPTILTASLVAWRALLDGGVAPDVVAGHSLGEVTAAIAAGVVPVADGARVVAARGAAMGRACAANPGSMAALVKLQPDAVQVLVDEDPDLVVANDNAPGQVVLAGTPEAVERIRSRAREAGGRALPLDVEGAFHSPAMAPAVDDLREALAALRPADPRVPLVTGTSAEVLHEAQAVVDALVDGVLAPVRWREVQGRLAELGVTDLVEVGPGGVLAGLAKRTVPDLQVHAAATPDDVADVVERFAGVRA</sequence>
<feature type="active site" evidence="5">
    <location>
        <position position="191"/>
    </location>
</feature>
<keyword evidence="1 4" id="KW-0808">Transferase</keyword>
<dbReference type="PIRSF" id="PIRSF000446">
    <property type="entry name" value="Mct"/>
    <property type="match status" value="1"/>
</dbReference>
<dbReference type="RefSeq" id="WP_165404118.1">
    <property type="nucleotide sequence ID" value="NZ_BMHA01000006.1"/>
</dbReference>
<evidence type="ECO:0000313" key="7">
    <source>
        <dbReference type="EMBL" id="GGI06250.1"/>
    </source>
</evidence>
<dbReference type="Gene3D" id="3.30.70.250">
    <property type="entry name" value="Malonyl-CoA ACP transacylase, ACP-binding"/>
    <property type="match status" value="1"/>
</dbReference>
<proteinExistence type="inferred from homology"/>
<evidence type="ECO:0000256" key="5">
    <source>
        <dbReference type="PIRSR" id="PIRSR000446-1"/>
    </source>
</evidence>
<dbReference type="SUPFAM" id="SSF55048">
    <property type="entry name" value="Probable ACP-binding domain of malonyl-CoA ACP transacylase"/>
    <property type="match status" value="1"/>
</dbReference>
<feature type="active site" evidence="5">
    <location>
        <position position="86"/>
    </location>
</feature>
<evidence type="ECO:0000256" key="4">
    <source>
        <dbReference type="PIRNR" id="PIRNR000446"/>
    </source>
</evidence>
<dbReference type="GO" id="GO:0006633">
    <property type="term" value="P:fatty acid biosynthetic process"/>
    <property type="evidence" value="ECO:0007669"/>
    <property type="project" value="TreeGrafter"/>
</dbReference>
<dbReference type="GO" id="GO:0004314">
    <property type="term" value="F:[acyl-carrier-protein] S-malonyltransferase activity"/>
    <property type="evidence" value="ECO:0007669"/>
    <property type="project" value="UniProtKB-EC"/>
</dbReference>
<dbReference type="InterPro" id="IPR050858">
    <property type="entry name" value="Mal-CoA-ACP_Trans/PKS_FabD"/>
</dbReference>
<dbReference type="PANTHER" id="PTHR42681:SF1">
    <property type="entry name" value="MALONYL-COA-ACYL CARRIER PROTEIN TRANSACYLASE, MITOCHONDRIAL"/>
    <property type="match status" value="1"/>
</dbReference>
<dbReference type="InterPro" id="IPR014043">
    <property type="entry name" value="Acyl_transferase_dom"/>
</dbReference>
<evidence type="ECO:0000256" key="2">
    <source>
        <dbReference type="ARBA" id="ARBA00023315"/>
    </source>
</evidence>
<evidence type="ECO:0000256" key="1">
    <source>
        <dbReference type="ARBA" id="ARBA00022679"/>
    </source>
</evidence>
<dbReference type="EC" id="2.3.1.39" evidence="4"/>
<dbReference type="InterPro" id="IPR001227">
    <property type="entry name" value="Ac_transferase_dom_sf"/>
</dbReference>
<evidence type="ECO:0000313" key="8">
    <source>
        <dbReference type="Proteomes" id="UP000650511"/>
    </source>
</evidence>
<dbReference type="Pfam" id="PF00698">
    <property type="entry name" value="Acyl_transf_1"/>
    <property type="match status" value="1"/>
</dbReference>
<comment type="catalytic activity">
    <reaction evidence="3 4">
        <text>holo-[ACP] + malonyl-CoA = malonyl-[ACP] + CoA</text>
        <dbReference type="Rhea" id="RHEA:41792"/>
        <dbReference type="Rhea" id="RHEA-COMP:9623"/>
        <dbReference type="Rhea" id="RHEA-COMP:9685"/>
        <dbReference type="ChEBI" id="CHEBI:57287"/>
        <dbReference type="ChEBI" id="CHEBI:57384"/>
        <dbReference type="ChEBI" id="CHEBI:64479"/>
        <dbReference type="ChEBI" id="CHEBI:78449"/>
        <dbReference type="EC" id="2.3.1.39"/>
    </reaction>
</comment>
<keyword evidence="8" id="KW-1185">Reference proteome</keyword>
<feature type="domain" description="Malonyl-CoA:ACP transacylase (MAT)" evidence="6">
    <location>
        <begin position="6"/>
        <end position="292"/>
    </location>
</feature>
<protein>
    <recommendedName>
        <fullName evidence="4">Malonyl CoA-acyl carrier protein transacylase</fullName>
        <ecNumber evidence="4">2.3.1.39</ecNumber>
    </recommendedName>
</protein>
<evidence type="ECO:0000256" key="3">
    <source>
        <dbReference type="ARBA" id="ARBA00048462"/>
    </source>
</evidence>
<keyword evidence="2 4" id="KW-0012">Acyltransferase</keyword>
<dbReference type="Proteomes" id="UP000650511">
    <property type="component" value="Unassembled WGS sequence"/>
</dbReference>
<name>A0A8J3EU22_9ACTN</name>
<dbReference type="PANTHER" id="PTHR42681">
    <property type="entry name" value="MALONYL-COA-ACYL CARRIER PROTEIN TRANSACYLASE, MITOCHONDRIAL"/>
    <property type="match status" value="1"/>
</dbReference>
<dbReference type="SMART" id="SM00827">
    <property type="entry name" value="PKS_AT"/>
    <property type="match status" value="1"/>
</dbReference>